<feature type="domain" description="DUF927" evidence="1">
    <location>
        <begin position="170"/>
        <end position="454"/>
    </location>
</feature>
<evidence type="ECO:0000259" key="1">
    <source>
        <dbReference type="Pfam" id="PF06048"/>
    </source>
</evidence>
<evidence type="ECO:0000313" key="3">
    <source>
        <dbReference type="Proteomes" id="UP000594430"/>
    </source>
</evidence>
<dbReference type="InterPro" id="IPR009270">
    <property type="entry name" value="DUF927"/>
</dbReference>
<dbReference type="AlphaFoldDB" id="A0A7S9Q7U3"/>
<proteinExistence type="predicted"/>
<organism evidence="2 3">
    <name type="scientific">Pseudomonas fulva</name>
    <dbReference type="NCBI Taxonomy" id="47880"/>
    <lineage>
        <taxon>Bacteria</taxon>
        <taxon>Pseudomonadati</taxon>
        <taxon>Pseudomonadota</taxon>
        <taxon>Gammaproteobacteria</taxon>
        <taxon>Pseudomonadales</taxon>
        <taxon>Pseudomonadaceae</taxon>
        <taxon>Pseudomonas</taxon>
    </lineage>
</organism>
<name>A0A7S9Q7U3_9PSED</name>
<reference evidence="2 3" key="1">
    <citation type="submission" date="2020-11" db="EMBL/GenBank/DDBJ databases">
        <title>Pseudomonas fulva producing VIM-24.</title>
        <authorList>
            <person name="Liu S."/>
        </authorList>
    </citation>
    <scope>NUCLEOTIDE SEQUENCE [LARGE SCALE GENOMIC DNA]</scope>
    <source>
        <strain evidence="2 3">ZDHY414</strain>
    </source>
</reference>
<dbReference type="RefSeq" id="WP_196110305.1">
    <property type="nucleotide sequence ID" value="NZ_CP064943.1"/>
</dbReference>
<protein>
    <submittedName>
        <fullName evidence="2">DUF927 domain-containing protein</fullName>
    </submittedName>
</protein>
<accession>A0A7S9Q7U3</accession>
<sequence>MKRFHSSDILSIDVMDAALLAGAKAIAGDSDSLSDVKSLQFDEKTVIFSIANTHPNYSIIQSILLKHFLVFQKSTELFVPLSKHDVQDANLLAFLKQSLAKIKIQLDIGVDPQSPSHGQWLVPVSGETPKSHPFDFLHVIEALGIGLVEAMYGFSTLGAFEFSLERIRRRKKGSSEEIAPALWIDKILQDPQSSEYSTRINIMSRTGKRRWVISQVIANGTMQDAKKLTEWVVTMVPCVVDRKGLGDLVKELLRHAFETIDRQIWIKNEGWLRSHDSSIQGCVCGQELLLAPGADAKQYYIDIAAPRLAQSGTLERWNQEVLSPVSKNHILTGALQIGLASTMLDLVPGVSSCTFNFFGGAGRGKTLLLSTVASLFGNTTAPGHASAGRNGKSIIETFGSTELALQAKGQATSIGPMLIDEIGSNNFGVLDKFIYVTGNGNSRTRLSNNGNVQESPPKVLFSMTTGEVPIGLLVSRNAPQGVLDRGVDINIGGGAINFEGQDAEEYAFLPEELKKAVSAGIPHQYGTVAPAFVKALLHEMEGQHWKAELDQIRQQLVDVCPRYVSNDGPGRVLTRFALAVLAGRIALRNKVFSEEIVDAETLFNGVAICVELWIRTRWHYLEQLSAALIAQKEIPEGAPRLGLPLFRHPDRSGDMPTLMITKELLEKVFSGAGEVEIIGKRFKDDGLLFRAEAGRNTVGKVPHYHLRTEWLKDHDIEWSEDLERFVNIESVDN</sequence>
<dbReference type="EMBL" id="CP064946">
    <property type="protein sequence ID" value="QPH49383.1"/>
    <property type="molecule type" value="Genomic_DNA"/>
</dbReference>
<gene>
    <name evidence="2" type="ORF">IZU98_01215</name>
</gene>
<dbReference type="Pfam" id="PF06048">
    <property type="entry name" value="DUF927"/>
    <property type="match status" value="1"/>
</dbReference>
<evidence type="ECO:0000313" key="2">
    <source>
        <dbReference type="EMBL" id="QPH49383.1"/>
    </source>
</evidence>
<dbReference type="Proteomes" id="UP000594430">
    <property type="component" value="Chromosome"/>
</dbReference>